<dbReference type="AlphaFoldDB" id="A0A3M8CHH3"/>
<dbReference type="PANTHER" id="PTHR38433:SF1">
    <property type="entry name" value="DUF1641 DOMAIN-CONTAINING PROTEIN"/>
    <property type="match status" value="1"/>
</dbReference>
<dbReference type="EMBL" id="RHHR01000010">
    <property type="protein sequence ID" value="RNB75236.1"/>
    <property type="molecule type" value="Genomic_DNA"/>
</dbReference>
<reference evidence="1 2" key="1">
    <citation type="submission" date="2018-10" db="EMBL/GenBank/DDBJ databases">
        <title>Phylogenomics of Brevibacillus.</title>
        <authorList>
            <person name="Dunlap C."/>
        </authorList>
    </citation>
    <scope>NUCLEOTIDE SEQUENCE [LARGE SCALE GENOMIC DNA]</scope>
    <source>
        <strain evidence="1 2">JCM 12215</strain>
    </source>
</reference>
<dbReference type="RefSeq" id="WP_122908221.1">
    <property type="nucleotide sequence ID" value="NZ_CBCSBE010000001.1"/>
</dbReference>
<dbReference type="OrthoDB" id="147801at2"/>
<evidence type="ECO:0000313" key="1">
    <source>
        <dbReference type="EMBL" id="RNB75236.1"/>
    </source>
</evidence>
<comment type="caution">
    <text evidence="1">The sequence shown here is derived from an EMBL/GenBank/DDBJ whole genome shotgun (WGS) entry which is preliminary data.</text>
</comment>
<organism evidence="1 2">
    <name type="scientific">Brevibacillus invocatus</name>
    <dbReference type="NCBI Taxonomy" id="173959"/>
    <lineage>
        <taxon>Bacteria</taxon>
        <taxon>Bacillati</taxon>
        <taxon>Bacillota</taxon>
        <taxon>Bacilli</taxon>
        <taxon>Bacillales</taxon>
        <taxon>Paenibacillaceae</taxon>
        <taxon>Brevibacillus</taxon>
    </lineage>
</organism>
<dbReference type="PANTHER" id="PTHR38433">
    <property type="match status" value="1"/>
</dbReference>
<dbReference type="InterPro" id="IPR012440">
    <property type="entry name" value="DUF1641"/>
</dbReference>
<sequence>MARPIVNIKKPVLSEEEKNTQKLDQLKSELAQNADGISDTIKLLQELHDSGILEAVQALVEAKEKVTKIALGQLTRPPVTNTINNAMAMAEAVSDIDPAMTKKLVSSLSNGLQKAEEGLQKNEKVGLLDLYKAMNDPDINRAIGFGLNLLKGMGEGLKK</sequence>
<name>A0A3M8CHH3_9BACL</name>
<gene>
    <name evidence="1" type="ORF">EDM52_06485</name>
</gene>
<evidence type="ECO:0000313" key="2">
    <source>
        <dbReference type="Proteomes" id="UP000282028"/>
    </source>
</evidence>
<dbReference type="Proteomes" id="UP000282028">
    <property type="component" value="Unassembled WGS sequence"/>
</dbReference>
<dbReference type="Pfam" id="PF07849">
    <property type="entry name" value="DUF1641"/>
    <property type="match status" value="1"/>
</dbReference>
<keyword evidence="2" id="KW-1185">Reference proteome</keyword>
<accession>A0A3M8CHH3</accession>
<proteinExistence type="predicted"/>
<protein>
    <submittedName>
        <fullName evidence="1">DUF1641 domain-containing protein</fullName>
    </submittedName>
</protein>